<feature type="domain" description="Retrotransposon gag" evidence="1">
    <location>
        <begin position="54"/>
        <end position="137"/>
    </location>
</feature>
<keyword evidence="3" id="KW-1185">Reference proteome</keyword>
<sequence>GQPFCKEIDETPIPLNFREVVVEPFDRTQDPYVYLQAFQTQIYISGGNDRLSCKIFPGTLRGVAMQWMTTLPARSIKTFNDLARSFVSQFVANKVKKLEAEGESLKNYLARFNNSTVRVDDPDQKFLVKAFQKGLRTGLFSDALALRRPSSMEEIRARAEKYMEVEEDQLEWHKAEHGFDHKEERRPIQTKEDKHLVPARTGDSTQHFTPLTEKRAQILREICHTILPEFPEGDKGKVMGKDKEGWCDFHRAFGHTTEDCWALRTQIEKLVQEGHLNRYVRQSPDKRRKP</sequence>
<proteinExistence type="predicted"/>
<dbReference type="EMBL" id="QJKJ01005054">
    <property type="protein sequence ID" value="RDX91693.1"/>
    <property type="molecule type" value="Genomic_DNA"/>
</dbReference>
<comment type="caution">
    <text evidence="2">The sequence shown here is derived from an EMBL/GenBank/DDBJ whole genome shotgun (WGS) entry which is preliminary data.</text>
</comment>
<accession>A0A371GMX9</accession>
<name>A0A371GMX9_MUCPR</name>
<evidence type="ECO:0000259" key="1">
    <source>
        <dbReference type="Pfam" id="PF03732"/>
    </source>
</evidence>
<organism evidence="2 3">
    <name type="scientific">Mucuna pruriens</name>
    <name type="common">Velvet bean</name>
    <name type="synonym">Dolichos pruriens</name>
    <dbReference type="NCBI Taxonomy" id="157652"/>
    <lineage>
        <taxon>Eukaryota</taxon>
        <taxon>Viridiplantae</taxon>
        <taxon>Streptophyta</taxon>
        <taxon>Embryophyta</taxon>
        <taxon>Tracheophyta</taxon>
        <taxon>Spermatophyta</taxon>
        <taxon>Magnoliopsida</taxon>
        <taxon>eudicotyledons</taxon>
        <taxon>Gunneridae</taxon>
        <taxon>Pentapetalae</taxon>
        <taxon>rosids</taxon>
        <taxon>fabids</taxon>
        <taxon>Fabales</taxon>
        <taxon>Fabaceae</taxon>
        <taxon>Papilionoideae</taxon>
        <taxon>50 kb inversion clade</taxon>
        <taxon>NPAAA clade</taxon>
        <taxon>indigoferoid/millettioid clade</taxon>
        <taxon>Phaseoleae</taxon>
        <taxon>Mucuna</taxon>
    </lineage>
</organism>
<evidence type="ECO:0000313" key="3">
    <source>
        <dbReference type="Proteomes" id="UP000257109"/>
    </source>
</evidence>
<evidence type="ECO:0000313" key="2">
    <source>
        <dbReference type="EMBL" id="RDX91693.1"/>
    </source>
</evidence>
<dbReference type="Pfam" id="PF03732">
    <property type="entry name" value="Retrotrans_gag"/>
    <property type="match status" value="1"/>
</dbReference>
<dbReference type="AlphaFoldDB" id="A0A371GMX9"/>
<reference evidence="2" key="1">
    <citation type="submission" date="2018-05" db="EMBL/GenBank/DDBJ databases">
        <title>Draft genome of Mucuna pruriens seed.</title>
        <authorList>
            <person name="Nnadi N.E."/>
            <person name="Vos R."/>
            <person name="Hasami M.H."/>
            <person name="Devisetty U.K."/>
            <person name="Aguiy J.C."/>
        </authorList>
    </citation>
    <scope>NUCLEOTIDE SEQUENCE [LARGE SCALE GENOMIC DNA]</scope>
    <source>
        <strain evidence="2">JCA_2017</strain>
    </source>
</reference>
<dbReference type="PANTHER" id="PTHR33223">
    <property type="entry name" value="CCHC-TYPE DOMAIN-CONTAINING PROTEIN"/>
    <property type="match status" value="1"/>
</dbReference>
<dbReference type="InterPro" id="IPR005162">
    <property type="entry name" value="Retrotrans_gag_dom"/>
</dbReference>
<dbReference type="PANTHER" id="PTHR33223:SF10">
    <property type="entry name" value="AMINOTRANSFERASE-LIKE PLANT MOBILE DOMAIN-CONTAINING PROTEIN"/>
    <property type="match status" value="1"/>
</dbReference>
<dbReference type="Proteomes" id="UP000257109">
    <property type="component" value="Unassembled WGS sequence"/>
</dbReference>
<dbReference type="OrthoDB" id="1740536at2759"/>
<feature type="non-terminal residue" evidence="2">
    <location>
        <position position="1"/>
    </location>
</feature>
<protein>
    <recommendedName>
        <fullName evidence="1">Retrotransposon gag domain-containing protein</fullName>
    </recommendedName>
</protein>
<gene>
    <name evidence="2" type="ORF">CR513_26283</name>
</gene>